<evidence type="ECO:0000313" key="15">
    <source>
        <dbReference type="Proteomes" id="UP000269945"/>
    </source>
</evidence>
<keyword evidence="2" id="KW-0479">Metal-binding</keyword>
<evidence type="ECO:0000256" key="5">
    <source>
        <dbReference type="ARBA" id="ARBA00022833"/>
    </source>
</evidence>
<keyword evidence="5" id="KW-0862">Zinc</keyword>
<keyword evidence="6" id="KW-0805">Transcription regulation</keyword>
<evidence type="ECO:0000259" key="12">
    <source>
        <dbReference type="PROSITE" id="PS50157"/>
    </source>
</evidence>
<keyword evidence="15" id="KW-1185">Reference proteome</keyword>
<comment type="caution">
    <text evidence="14">The sequence shown here is derived from an EMBL/GenBank/DDBJ whole genome shotgun (WGS) entry which is preliminary data.</text>
</comment>
<accession>A0A9X9Q5Z5</accession>
<evidence type="ECO:0000256" key="7">
    <source>
        <dbReference type="ARBA" id="ARBA00023125"/>
    </source>
</evidence>
<evidence type="ECO:0000256" key="8">
    <source>
        <dbReference type="ARBA" id="ARBA00023163"/>
    </source>
</evidence>
<dbReference type="AlphaFoldDB" id="A0A9X9Q5Z5"/>
<feature type="non-terminal residue" evidence="14">
    <location>
        <position position="1"/>
    </location>
</feature>
<keyword evidence="9" id="KW-0539">Nucleus</keyword>
<dbReference type="FunFam" id="3.30.160.60:FF:000495">
    <property type="entry name" value="zinc finger protein 668"/>
    <property type="match status" value="1"/>
</dbReference>
<evidence type="ECO:0000313" key="14">
    <source>
        <dbReference type="EMBL" id="VCX31251.1"/>
    </source>
</evidence>
<sequence>VVEDWEAAQAQWSLVSGCLREDGREGLHLQPVMVSHESPGPPCQLPGTPDAELLQERAPPAPQHRASAPEGGRAAPPGAKSARDRGRRRPRDSVTFEDVAVRFSGGEWRRLTRAQRRLYAAVMLENYGLLVSLGFAGPKPPLISCLERGEPRVRDLQDWGLLSCSFPVSADRTRPGTERASSEQEVSEGGEVGGVLSGHPEAGGACVQDVKSENAGAPAGVETLGEEKGTREEGRARAVLANNLSADSKCTPRTRALTARSPRPGAARGQSVPWHPEALLHGRVRAGEKPHACHECGKAFKTRKQLCVHRVTHTGEKPFRCAQCGKAFSSPSALCRHRKAHGGERPYPCRACGRAFRRSSDLRKHARTHAREPA</sequence>
<feature type="non-terminal residue" evidence="14">
    <location>
        <position position="374"/>
    </location>
</feature>
<dbReference type="InterPro" id="IPR036051">
    <property type="entry name" value="KRAB_dom_sf"/>
</dbReference>
<evidence type="ECO:0000256" key="9">
    <source>
        <dbReference type="ARBA" id="ARBA00023242"/>
    </source>
</evidence>
<dbReference type="InterPro" id="IPR036236">
    <property type="entry name" value="Znf_C2H2_sf"/>
</dbReference>
<dbReference type="PANTHER" id="PTHR24381:SF390">
    <property type="entry name" value="ZINC FINGER PROTEIN 37 HOMOLOG"/>
    <property type="match status" value="1"/>
</dbReference>
<dbReference type="Proteomes" id="UP000269945">
    <property type="component" value="Unassembled WGS sequence"/>
</dbReference>
<name>A0A9X9Q5Z5_GULGU</name>
<feature type="compositionally biased region" description="Basic and acidic residues" evidence="11">
    <location>
        <begin position="171"/>
        <end position="182"/>
    </location>
</feature>
<feature type="region of interest" description="Disordered" evidence="11">
    <location>
        <begin position="57"/>
        <end position="92"/>
    </location>
</feature>
<feature type="domain" description="C2H2-type" evidence="12">
    <location>
        <begin position="291"/>
        <end position="318"/>
    </location>
</feature>
<dbReference type="Pfam" id="PF01352">
    <property type="entry name" value="KRAB"/>
    <property type="match status" value="1"/>
</dbReference>
<feature type="region of interest" description="Disordered" evidence="11">
    <location>
        <begin position="170"/>
        <end position="233"/>
    </location>
</feature>
<keyword evidence="3" id="KW-0677">Repeat</keyword>
<dbReference type="PANTHER" id="PTHR24381">
    <property type="entry name" value="ZINC FINGER PROTEIN"/>
    <property type="match status" value="1"/>
</dbReference>
<dbReference type="SUPFAM" id="SSF109640">
    <property type="entry name" value="KRAB domain (Kruppel-associated box)"/>
    <property type="match status" value="1"/>
</dbReference>
<feature type="domain" description="KRAB" evidence="13">
    <location>
        <begin position="94"/>
        <end position="165"/>
    </location>
</feature>
<evidence type="ECO:0000256" key="2">
    <source>
        <dbReference type="ARBA" id="ARBA00022723"/>
    </source>
</evidence>
<dbReference type="PROSITE" id="PS50805">
    <property type="entry name" value="KRAB"/>
    <property type="match status" value="1"/>
</dbReference>
<dbReference type="SMART" id="SM00349">
    <property type="entry name" value="KRAB"/>
    <property type="match status" value="1"/>
</dbReference>
<evidence type="ECO:0000256" key="10">
    <source>
        <dbReference type="PROSITE-ProRule" id="PRU00042"/>
    </source>
</evidence>
<keyword evidence="7" id="KW-0238">DNA-binding</keyword>
<dbReference type="PROSITE" id="PS00028">
    <property type="entry name" value="ZINC_FINGER_C2H2_1"/>
    <property type="match status" value="3"/>
</dbReference>
<dbReference type="InterPro" id="IPR001909">
    <property type="entry name" value="KRAB"/>
</dbReference>
<evidence type="ECO:0000256" key="6">
    <source>
        <dbReference type="ARBA" id="ARBA00023015"/>
    </source>
</evidence>
<evidence type="ECO:0000256" key="4">
    <source>
        <dbReference type="ARBA" id="ARBA00022771"/>
    </source>
</evidence>
<evidence type="ECO:0000256" key="11">
    <source>
        <dbReference type="SAM" id="MobiDB-lite"/>
    </source>
</evidence>
<dbReference type="EMBL" id="CYRY02040666">
    <property type="protein sequence ID" value="VCX31251.1"/>
    <property type="molecule type" value="Genomic_DNA"/>
</dbReference>
<evidence type="ECO:0000256" key="3">
    <source>
        <dbReference type="ARBA" id="ARBA00022737"/>
    </source>
</evidence>
<gene>
    <name evidence="14" type="ORF">BN2614_LOCUS6</name>
</gene>
<feature type="compositionally biased region" description="Low complexity" evidence="11">
    <location>
        <begin position="66"/>
        <end position="79"/>
    </location>
</feature>
<dbReference type="GO" id="GO:0000981">
    <property type="term" value="F:DNA-binding transcription factor activity, RNA polymerase II-specific"/>
    <property type="evidence" value="ECO:0007669"/>
    <property type="project" value="TreeGrafter"/>
</dbReference>
<organism evidence="14 15">
    <name type="scientific">Gulo gulo</name>
    <name type="common">Wolverine</name>
    <name type="synonym">Gluton</name>
    <dbReference type="NCBI Taxonomy" id="48420"/>
    <lineage>
        <taxon>Eukaryota</taxon>
        <taxon>Metazoa</taxon>
        <taxon>Chordata</taxon>
        <taxon>Craniata</taxon>
        <taxon>Vertebrata</taxon>
        <taxon>Euteleostomi</taxon>
        <taxon>Mammalia</taxon>
        <taxon>Eutheria</taxon>
        <taxon>Laurasiatheria</taxon>
        <taxon>Carnivora</taxon>
        <taxon>Caniformia</taxon>
        <taxon>Musteloidea</taxon>
        <taxon>Mustelidae</taxon>
        <taxon>Guloninae</taxon>
        <taxon>Gulo</taxon>
    </lineage>
</organism>
<comment type="subcellular location">
    <subcellularLocation>
        <location evidence="1">Nucleus</location>
    </subcellularLocation>
</comment>
<dbReference type="InterPro" id="IPR013087">
    <property type="entry name" value="Znf_C2H2_type"/>
</dbReference>
<dbReference type="GO" id="GO:0008270">
    <property type="term" value="F:zinc ion binding"/>
    <property type="evidence" value="ECO:0007669"/>
    <property type="project" value="UniProtKB-KW"/>
</dbReference>
<feature type="domain" description="C2H2-type" evidence="12">
    <location>
        <begin position="347"/>
        <end position="374"/>
    </location>
</feature>
<dbReference type="Gene3D" id="6.10.140.140">
    <property type="match status" value="1"/>
</dbReference>
<reference evidence="14 15" key="1">
    <citation type="submission" date="2018-10" db="EMBL/GenBank/DDBJ databases">
        <authorList>
            <person name="Ekblom R."/>
            <person name="Jareborg N."/>
        </authorList>
    </citation>
    <scope>NUCLEOTIDE SEQUENCE [LARGE SCALE GENOMIC DNA]</scope>
    <source>
        <tissue evidence="14">Muscle</tissue>
    </source>
</reference>
<feature type="domain" description="C2H2-type" evidence="12">
    <location>
        <begin position="319"/>
        <end position="346"/>
    </location>
</feature>
<dbReference type="FunFam" id="3.30.160.60:FF:000478">
    <property type="entry name" value="Zinc finger protein 133"/>
    <property type="match status" value="1"/>
</dbReference>
<keyword evidence="4 10" id="KW-0863">Zinc-finger</keyword>
<proteinExistence type="predicted"/>
<dbReference type="FunFam" id="3.30.160.60:FF:000557">
    <property type="entry name" value="zinc finger and SCAN domain-containing protein 29"/>
    <property type="match status" value="1"/>
</dbReference>
<dbReference type="GO" id="GO:0005634">
    <property type="term" value="C:nucleus"/>
    <property type="evidence" value="ECO:0007669"/>
    <property type="project" value="UniProtKB-SubCell"/>
</dbReference>
<dbReference type="Gene3D" id="3.30.160.60">
    <property type="entry name" value="Classic Zinc Finger"/>
    <property type="match status" value="3"/>
</dbReference>
<dbReference type="SMART" id="SM00355">
    <property type="entry name" value="ZnF_C2H2"/>
    <property type="match status" value="3"/>
</dbReference>
<evidence type="ECO:0000256" key="1">
    <source>
        <dbReference type="ARBA" id="ARBA00004123"/>
    </source>
</evidence>
<dbReference type="PROSITE" id="PS50157">
    <property type="entry name" value="ZINC_FINGER_C2H2_2"/>
    <property type="match status" value="3"/>
</dbReference>
<dbReference type="Pfam" id="PF00096">
    <property type="entry name" value="zf-C2H2"/>
    <property type="match status" value="3"/>
</dbReference>
<keyword evidence="8" id="KW-0804">Transcription</keyword>
<protein>
    <submittedName>
        <fullName evidence="14">Uncharacterized protein</fullName>
    </submittedName>
</protein>
<dbReference type="SUPFAM" id="SSF57667">
    <property type="entry name" value="beta-beta-alpha zinc fingers"/>
    <property type="match status" value="2"/>
</dbReference>
<dbReference type="GO" id="GO:0000977">
    <property type="term" value="F:RNA polymerase II transcription regulatory region sequence-specific DNA binding"/>
    <property type="evidence" value="ECO:0007669"/>
    <property type="project" value="TreeGrafter"/>
</dbReference>
<evidence type="ECO:0000259" key="13">
    <source>
        <dbReference type="PROSITE" id="PS50805"/>
    </source>
</evidence>
<dbReference type="CDD" id="cd07765">
    <property type="entry name" value="KRAB_A-box"/>
    <property type="match status" value="1"/>
</dbReference>